<dbReference type="Proteomes" id="UP001500928">
    <property type="component" value="Unassembled WGS sequence"/>
</dbReference>
<evidence type="ECO:0000256" key="1">
    <source>
        <dbReference type="SAM" id="Phobius"/>
    </source>
</evidence>
<accession>A0ABP9BD09</accession>
<evidence type="ECO:0000313" key="2">
    <source>
        <dbReference type="EMBL" id="GAA4793854.1"/>
    </source>
</evidence>
<reference evidence="3" key="1">
    <citation type="journal article" date="2019" name="Int. J. Syst. Evol. Microbiol.">
        <title>The Global Catalogue of Microorganisms (GCM) 10K type strain sequencing project: providing services to taxonomists for standard genome sequencing and annotation.</title>
        <authorList>
            <consortium name="The Broad Institute Genomics Platform"/>
            <consortium name="The Broad Institute Genome Sequencing Center for Infectious Disease"/>
            <person name="Wu L."/>
            <person name="Ma J."/>
        </authorList>
    </citation>
    <scope>NUCLEOTIDE SEQUENCE [LARGE SCALE GENOMIC DNA]</scope>
    <source>
        <strain evidence="3">JCM 17979</strain>
    </source>
</reference>
<feature type="transmembrane region" description="Helical" evidence="1">
    <location>
        <begin position="107"/>
        <end position="131"/>
    </location>
</feature>
<comment type="caution">
    <text evidence="2">The sequence shown here is derived from an EMBL/GenBank/DDBJ whole genome shotgun (WGS) entry which is preliminary data.</text>
</comment>
<dbReference type="RefSeq" id="WP_345416817.1">
    <property type="nucleotide sequence ID" value="NZ_BAABHO010000024.1"/>
</dbReference>
<evidence type="ECO:0008006" key="4">
    <source>
        <dbReference type="Google" id="ProtNLM"/>
    </source>
</evidence>
<keyword evidence="1" id="KW-0812">Transmembrane</keyword>
<feature type="transmembrane region" description="Helical" evidence="1">
    <location>
        <begin position="48"/>
        <end position="68"/>
    </location>
</feature>
<feature type="transmembrane region" description="Helical" evidence="1">
    <location>
        <begin position="13"/>
        <end position="36"/>
    </location>
</feature>
<gene>
    <name evidence="2" type="ORF">GCM10023200_32180</name>
</gene>
<organism evidence="2 3">
    <name type="scientific">Actinomycetospora chlora</name>
    <dbReference type="NCBI Taxonomy" id="663608"/>
    <lineage>
        <taxon>Bacteria</taxon>
        <taxon>Bacillati</taxon>
        <taxon>Actinomycetota</taxon>
        <taxon>Actinomycetes</taxon>
        <taxon>Pseudonocardiales</taxon>
        <taxon>Pseudonocardiaceae</taxon>
        <taxon>Actinomycetospora</taxon>
    </lineage>
</organism>
<name>A0ABP9BD09_9PSEU</name>
<feature type="transmembrane region" description="Helical" evidence="1">
    <location>
        <begin position="137"/>
        <end position="159"/>
    </location>
</feature>
<sequence length="164" mass="16661">MGAATDLDRWHDFGVGVAGASAALAGLLVVAVSINVQAILTGRGLPERAAATLVMLTTPLLASVVLLTPDLAPGLAGTALLVIGAVAGAALGWWHRVRPPQRSRLQWFLSPVLPSAATVVPTALAGLGLLVDGAGGLYWLLVAVLAAIVGGLSQAWVLLIEILR</sequence>
<dbReference type="EMBL" id="BAABHO010000024">
    <property type="protein sequence ID" value="GAA4793854.1"/>
    <property type="molecule type" value="Genomic_DNA"/>
</dbReference>
<keyword evidence="3" id="KW-1185">Reference proteome</keyword>
<keyword evidence="1" id="KW-1133">Transmembrane helix</keyword>
<feature type="transmembrane region" description="Helical" evidence="1">
    <location>
        <begin position="74"/>
        <end position="95"/>
    </location>
</feature>
<proteinExistence type="predicted"/>
<evidence type="ECO:0000313" key="3">
    <source>
        <dbReference type="Proteomes" id="UP001500928"/>
    </source>
</evidence>
<keyword evidence="1" id="KW-0472">Membrane</keyword>
<protein>
    <recommendedName>
        <fullName evidence="4">Modulator of FtsH protease</fullName>
    </recommendedName>
</protein>